<accession>A0A8K0TAY6</accession>
<dbReference type="Proteomes" id="UP000813385">
    <property type="component" value="Unassembled WGS sequence"/>
</dbReference>
<dbReference type="InterPro" id="IPR002575">
    <property type="entry name" value="Aminoglycoside_PTrfase"/>
</dbReference>
<dbReference type="OrthoDB" id="4836165at2759"/>
<evidence type="ECO:0000259" key="1">
    <source>
        <dbReference type="Pfam" id="PF01636"/>
    </source>
</evidence>
<gene>
    <name evidence="2" type="ORF">B0T11DRAFT_340813</name>
</gene>
<keyword evidence="3" id="KW-1185">Reference proteome</keyword>
<proteinExistence type="predicted"/>
<feature type="domain" description="Aminoglycoside phosphotransferase" evidence="1">
    <location>
        <begin position="87"/>
        <end position="297"/>
    </location>
</feature>
<dbReference type="SUPFAM" id="SSF56112">
    <property type="entry name" value="Protein kinase-like (PK-like)"/>
    <property type="match status" value="1"/>
</dbReference>
<name>A0A8K0TAY6_9PEZI</name>
<organism evidence="2 3">
    <name type="scientific">Plectosphaerella cucumerina</name>
    <dbReference type="NCBI Taxonomy" id="40658"/>
    <lineage>
        <taxon>Eukaryota</taxon>
        <taxon>Fungi</taxon>
        <taxon>Dikarya</taxon>
        <taxon>Ascomycota</taxon>
        <taxon>Pezizomycotina</taxon>
        <taxon>Sordariomycetes</taxon>
        <taxon>Hypocreomycetidae</taxon>
        <taxon>Glomerellales</taxon>
        <taxon>Plectosphaerellaceae</taxon>
        <taxon>Plectosphaerella</taxon>
    </lineage>
</organism>
<dbReference type="PANTHER" id="PTHR21310:SF15">
    <property type="entry name" value="AMINOGLYCOSIDE PHOSPHOTRANSFERASE DOMAIN-CONTAINING PROTEIN"/>
    <property type="match status" value="1"/>
</dbReference>
<protein>
    <recommendedName>
        <fullName evidence="1">Aminoglycoside phosphotransferase domain-containing protein</fullName>
    </recommendedName>
</protein>
<evidence type="ECO:0000313" key="3">
    <source>
        <dbReference type="Proteomes" id="UP000813385"/>
    </source>
</evidence>
<dbReference type="AlphaFoldDB" id="A0A8K0TAY6"/>
<dbReference type="EMBL" id="JAGPXD010000004">
    <property type="protein sequence ID" value="KAH7358540.1"/>
    <property type="molecule type" value="Genomic_DNA"/>
</dbReference>
<dbReference type="Gene3D" id="3.90.1200.10">
    <property type="match status" value="1"/>
</dbReference>
<reference evidence="2" key="1">
    <citation type="journal article" date="2021" name="Nat. Commun.">
        <title>Genetic determinants of endophytism in the Arabidopsis root mycobiome.</title>
        <authorList>
            <person name="Mesny F."/>
            <person name="Miyauchi S."/>
            <person name="Thiergart T."/>
            <person name="Pickel B."/>
            <person name="Atanasova L."/>
            <person name="Karlsson M."/>
            <person name="Huettel B."/>
            <person name="Barry K.W."/>
            <person name="Haridas S."/>
            <person name="Chen C."/>
            <person name="Bauer D."/>
            <person name="Andreopoulos W."/>
            <person name="Pangilinan J."/>
            <person name="LaButti K."/>
            <person name="Riley R."/>
            <person name="Lipzen A."/>
            <person name="Clum A."/>
            <person name="Drula E."/>
            <person name="Henrissat B."/>
            <person name="Kohler A."/>
            <person name="Grigoriev I.V."/>
            <person name="Martin F.M."/>
            <person name="Hacquard S."/>
        </authorList>
    </citation>
    <scope>NUCLEOTIDE SEQUENCE</scope>
    <source>
        <strain evidence="2">MPI-CAGE-AT-0016</strain>
    </source>
</reference>
<sequence>MTAASTSWISVQEYLQKNDDQAIACVKQVDWQRLCQVASNANRGLECVALDEMSGGLNHIVRQLEFSDKTRWAARVPITRNQSPSFRAERLQTEIATMQFIWENSSLRIPQVFACDTDIHNDANAAFMLIEVLPGITAMDALGGHRVHRGVIPVEHRKPFYRSVAECHVQMTSLRLSKIGTITLNEDGKYEAGPIPGIGGPFDTAASFFKAWADSAKFKRDNETITRMMQRGPISADEMIKILNEFPSQIKAIAGQLPFRNEGPFPLCHSDFIHSNIMVDEANFNVTGIIDWEGACTVPWALIAYPDFLQALPRSFDLPEKYDQDGQPCAEDVKQRWRERQDYCKMVKAAEGEDTLLSASLENTLNQTLAYTYGAYTNGKLGFFDAVVEELKAGAQWCPLT</sequence>
<dbReference type="Pfam" id="PF01636">
    <property type="entry name" value="APH"/>
    <property type="match status" value="1"/>
</dbReference>
<evidence type="ECO:0000313" key="2">
    <source>
        <dbReference type="EMBL" id="KAH7358540.1"/>
    </source>
</evidence>
<comment type="caution">
    <text evidence="2">The sequence shown here is derived from an EMBL/GenBank/DDBJ whole genome shotgun (WGS) entry which is preliminary data.</text>
</comment>
<dbReference type="InterPro" id="IPR051678">
    <property type="entry name" value="AGP_Transferase"/>
</dbReference>
<dbReference type="InterPro" id="IPR011009">
    <property type="entry name" value="Kinase-like_dom_sf"/>
</dbReference>
<dbReference type="PANTHER" id="PTHR21310">
    <property type="entry name" value="AMINOGLYCOSIDE PHOSPHOTRANSFERASE-RELATED-RELATED"/>
    <property type="match status" value="1"/>
</dbReference>